<evidence type="ECO:0000259" key="2">
    <source>
        <dbReference type="Pfam" id="PF20494"/>
    </source>
</evidence>
<evidence type="ECO:0000313" key="4">
    <source>
        <dbReference type="Proteomes" id="UP000198841"/>
    </source>
</evidence>
<dbReference type="InterPro" id="IPR046809">
    <property type="entry name" value="YfjS_YafY_dom"/>
</dbReference>
<proteinExistence type="predicted"/>
<dbReference type="PROSITE" id="PS51257">
    <property type="entry name" value="PROKAR_LIPOPROTEIN"/>
    <property type="match status" value="1"/>
</dbReference>
<evidence type="ECO:0000313" key="3">
    <source>
        <dbReference type="EMBL" id="SFK73192.1"/>
    </source>
</evidence>
<dbReference type="Pfam" id="PF20494">
    <property type="entry name" value="YfjS_YafY"/>
    <property type="match status" value="1"/>
</dbReference>
<accession>A0A1I4BWQ8</accession>
<evidence type="ECO:0000256" key="1">
    <source>
        <dbReference type="SAM" id="SignalP"/>
    </source>
</evidence>
<sequence length="149" mass="16767">MVHFPKLLVAVALTASALLTGCDNSDDGGINTISKYHDLTPPPFSDIVSSKRDIAYQWIKKDAFGQEQYRVIKTVKSPDGCKSGNYYYIADMREKTVQPLMSALCLSDNITLSFREETDNYTGEKSVVYSHDGKEMGKIYMPKNQEDHE</sequence>
<organism evidence="3 4">
    <name type="scientific">Candidatus Pantoea symbiotica</name>
    <dbReference type="NCBI Taxonomy" id="1884370"/>
    <lineage>
        <taxon>Bacteria</taxon>
        <taxon>Pseudomonadati</taxon>
        <taxon>Pseudomonadota</taxon>
        <taxon>Gammaproteobacteria</taxon>
        <taxon>Enterobacterales</taxon>
        <taxon>Erwiniaceae</taxon>
        <taxon>Pantoea</taxon>
    </lineage>
</organism>
<keyword evidence="4" id="KW-1185">Reference proteome</keyword>
<reference evidence="3 4" key="1">
    <citation type="submission" date="2016-10" db="EMBL/GenBank/DDBJ databases">
        <authorList>
            <person name="Varghese N."/>
            <person name="Submissions S."/>
        </authorList>
    </citation>
    <scope>NUCLEOTIDE SEQUENCE [LARGE SCALE GENOMIC DNA]</scope>
    <source>
        <strain evidence="3 4">YR512</strain>
    </source>
</reference>
<name>A0A1I4BWQ8_9GAMM</name>
<dbReference type="Proteomes" id="UP000198841">
    <property type="component" value="Unassembled WGS sequence"/>
</dbReference>
<dbReference type="RefSeq" id="WP_091004226.1">
    <property type="nucleotide sequence ID" value="NZ_FOSD01000009.1"/>
</dbReference>
<protein>
    <recommendedName>
        <fullName evidence="2">Lipoprotein YfjS/YafY domain-containing protein</fullName>
    </recommendedName>
</protein>
<gene>
    <name evidence="3" type="ORF">SAMN05518863_109189</name>
</gene>
<keyword evidence="1" id="KW-0732">Signal</keyword>
<feature type="chain" id="PRO_5046135855" description="Lipoprotein YfjS/YafY domain-containing protein" evidence="1">
    <location>
        <begin position="18"/>
        <end position="149"/>
    </location>
</feature>
<comment type="caution">
    <text evidence="3">The sequence shown here is derived from an EMBL/GenBank/DDBJ whole genome shotgun (WGS) entry which is preliminary data.</text>
</comment>
<feature type="domain" description="Lipoprotein YfjS/YafY" evidence="2">
    <location>
        <begin position="38"/>
        <end position="149"/>
    </location>
</feature>
<feature type="signal peptide" evidence="1">
    <location>
        <begin position="1"/>
        <end position="17"/>
    </location>
</feature>
<dbReference type="EMBL" id="FOSD01000009">
    <property type="protein sequence ID" value="SFK73192.1"/>
    <property type="molecule type" value="Genomic_DNA"/>
</dbReference>